<dbReference type="Proteomes" id="UP000250235">
    <property type="component" value="Unassembled WGS sequence"/>
</dbReference>
<dbReference type="AlphaFoldDB" id="A0A2Z7ASR0"/>
<dbReference type="EMBL" id="KV012500">
    <property type="protein sequence ID" value="KZV24875.1"/>
    <property type="molecule type" value="Genomic_DNA"/>
</dbReference>
<keyword evidence="3" id="KW-1185">Reference proteome</keyword>
<evidence type="ECO:0000313" key="3">
    <source>
        <dbReference type="Proteomes" id="UP000250235"/>
    </source>
</evidence>
<accession>A0A2Z7ASR0</accession>
<reference evidence="2 3" key="1">
    <citation type="journal article" date="2015" name="Proc. Natl. Acad. Sci. U.S.A.">
        <title>The resurrection genome of Boea hygrometrica: A blueprint for survival of dehydration.</title>
        <authorList>
            <person name="Xiao L."/>
            <person name="Yang G."/>
            <person name="Zhang L."/>
            <person name="Yang X."/>
            <person name="Zhao S."/>
            <person name="Ji Z."/>
            <person name="Zhou Q."/>
            <person name="Hu M."/>
            <person name="Wang Y."/>
            <person name="Chen M."/>
            <person name="Xu Y."/>
            <person name="Jin H."/>
            <person name="Xiao X."/>
            <person name="Hu G."/>
            <person name="Bao F."/>
            <person name="Hu Y."/>
            <person name="Wan P."/>
            <person name="Li L."/>
            <person name="Deng X."/>
            <person name="Kuang T."/>
            <person name="Xiang C."/>
            <person name="Zhu J.K."/>
            <person name="Oliver M.J."/>
            <person name="He Y."/>
        </authorList>
    </citation>
    <scope>NUCLEOTIDE SEQUENCE [LARGE SCALE GENOMIC DNA]</scope>
    <source>
        <strain evidence="3">cv. XS01</strain>
    </source>
</reference>
<protein>
    <submittedName>
        <fullName evidence="2">Ribonuclease H protein</fullName>
    </submittedName>
</protein>
<organism evidence="2 3">
    <name type="scientific">Dorcoceras hygrometricum</name>
    <dbReference type="NCBI Taxonomy" id="472368"/>
    <lineage>
        <taxon>Eukaryota</taxon>
        <taxon>Viridiplantae</taxon>
        <taxon>Streptophyta</taxon>
        <taxon>Embryophyta</taxon>
        <taxon>Tracheophyta</taxon>
        <taxon>Spermatophyta</taxon>
        <taxon>Magnoliopsida</taxon>
        <taxon>eudicotyledons</taxon>
        <taxon>Gunneridae</taxon>
        <taxon>Pentapetalae</taxon>
        <taxon>asterids</taxon>
        <taxon>lamiids</taxon>
        <taxon>Lamiales</taxon>
        <taxon>Gesneriaceae</taxon>
        <taxon>Didymocarpoideae</taxon>
        <taxon>Trichosporeae</taxon>
        <taxon>Loxocarpinae</taxon>
        <taxon>Dorcoceras</taxon>
    </lineage>
</organism>
<gene>
    <name evidence="2" type="ORF">F511_14758</name>
</gene>
<evidence type="ECO:0000313" key="2">
    <source>
        <dbReference type="EMBL" id="KZV24875.1"/>
    </source>
</evidence>
<feature type="region of interest" description="Disordered" evidence="1">
    <location>
        <begin position="82"/>
        <end position="107"/>
    </location>
</feature>
<name>A0A2Z7ASR0_9LAMI</name>
<proteinExistence type="predicted"/>
<evidence type="ECO:0000256" key="1">
    <source>
        <dbReference type="SAM" id="MobiDB-lite"/>
    </source>
</evidence>
<feature type="compositionally biased region" description="Polar residues" evidence="1">
    <location>
        <begin position="82"/>
        <end position="97"/>
    </location>
</feature>
<sequence>MTPEASFPRFCCSSCISLAEELAESLYPSNEIDLSVGISPIPYGIFFKFLRCRSTRSSRRGNPLDGIVFQFENFKMRQCTKPMSNLPKTTAGTQSQLLKGMRKPEIL</sequence>